<gene>
    <name evidence="2" type="ORF">B0H63DRAFT_519839</name>
</gene>
<keyword evidence="3" id="KW-1185">Reference proteome</keyword>
<dbReference type="Proteomes" id="UP001285441">
    <property type="component" value="Unassembled WGS sequence"/>
</dbReference>
<dbReference type="AlphaFoldDB" id="A0AAE0NZL8"/>
<evidence type="ECO:0000259" key="1">
    <source>
        <dbReference type="Pfam" id="PF08242"/>
    </source>
</evidence>
<dbReference type="EMBL" id="JAULSW010000002">
    <property type="protein sequence ID" value="KAK3390628.1"/>
    <property type="molecule type" value="Genomic_DNA"/>
</dbReference>
<sequence length="102" mass="11198">MISCQKSGVLRRFLGEPVRILETGAGTGGTTAKMLPLRASLGVPVRYTLTDLSSSLVAAARKRFSKEYPFVEFKTFDIEKPPTPELAHSQHIVLATNCARYT</sequence>
<dbReference type="Pfam" id="PF08242">
    <property type="entry name" value="Methyltransf_12"/>
    <property type="match status" value="1"/>
</dbReference>
<protein>
    <recommendedName>
        <fullName evidence="1">Methyltransferase type 12 domain-containing protein</fullName>
    </recommendedName>
</protein>
<accession>A0AAE0NZL8</accession>
<proteinExistence type="predicted"/>
<dbReference type="Gene3D" id="3.40.50.150">
    <property type="entry name" value="Vaccinia Virus protein VP39"/>
    <property type="match status" value="1"/>
</dbReference>
<reference evidence="2" key="1">
    <citation type="journal article" date="2023" name="Mol. Phylogenet. Evol.">
        <title>Genome-scale phylogeny and comparative genomics of the fungal order Sordariales.</title>
        <authorList>
            <person name="Hensen N."/>
            <person name="Bonometti L."/>
            <person name="Westerberg I."/>
            <person name="Brannstrom I.O."/>
            <person name="Guillou S."/>
            <person name="Cros-Aarteil S."/>
            <person name="Calhoun S."/>
            <person name="Haridas S."/>
            <person name="Kuo A."/>
            <person name="Mondo S."/>
            <person name="Pangilinan J."/>
            <person name="Riley R."/>
            <person name="LaButti K."/>
            <person name="Andreopoulos B."/>
            <person name="Lipzen A."/>
            <person name="Chen C."/>
            <person name="Yan M."/>
            <person name="Daum C."/>
            <person name="Ng V."/>
            <person name="Clum A."/>
            <person name="Steindorff A."/>
            <person name="Ohm R.A."/>
            <person name="Martin F."/>
            <person name="Silar P."/>
            <person name="Natvig D.O."/>
            <person name="Lalanne C."/>
            <person name="Gautier V."/>
            <person name="Ament-Velasquez S.L."/>
            <person name="Kruys A."/>
            <person name="Hutchinson M.I."/>
            <person name="Powell A.J."/>
            <person name="Barry K."/>
            <person name="Miller A.N."/>
            <person name="Grigoriev I.V."/>
            <person name="Debuchy R."/>
            <person name="Gladieux P."/>
            <person name="Hiltunen Thoren M."/>
            <person name="Johannesson H."/>
        </authorList>
    </citation>
    <scope>NUCLEOTIDE SEQUENCE</scope>
    <source>
        <strain evidence="2">CBS 232.78</strain>
    </source>
</reference>
<feature type="domain" description="Methyltransferase type 12" evidence="1">
    <location>
        <begin position="21"/>
        <end position="99"/>
    </location>
</feature>
<reference evidence="2" key="2">
    <citation type="submission" date="2023-06" db="EMBL/GenBank/DDBJ databases">
        <authorList>
            <consortium name="Lawrence Berkeley National Laboratory"/>
            <person name="Haridas S."/>
            <person name="Hensen N."/>
            <person name="Bonometti L."/>
            <person name="Westerberg I."/>
            <person name="Brannstrom I.O."/>
            <person name="Guillou S."/>
            <person name="Cros-Aarteil S."/>
            <person name="Calhoun S."/>
            <person name="Kuo A."/>
            <person name="Mondo S."/>
            <person name="Pangilinan J."/>
            <person name="Riley R."/>
            <person name="LaButti K."/>
            <person name="Andreopoulos B."/>
            <person name="Lipzen A."/>
            <person name="Chen C."/>
            <person name="Yanf M."/>
            <person name="Daum C."/>
            <person name="Ng V."/>
            <person name="Clum A."/>
            <person name="Steindorff A."/>
            <person name="Ohm R."/>
            <person name="Martin F."/>
            <person name="Silar P."/>
            <person name="Natvig D."/>
            <person name="Lalanne C."/>
            <person name="Gautier V."/>
            <person name="Ament-velasquez S.L."/>
            <person name="Kruys A."/>
            <person name="Hutchinson M.I."/>
            <person name="Powell A.J."/>
            <person name="Barry K."/>
            <person name="Miller A.N."/>
            <person name="Grigoriev I.V."/>
            <person name="Debuchy R."/>
            <person name="Gladieux P."/>
            <person name="Thoren M.H."/>
            <person name="Johannesson H."/>
        </authorList>
    </citation>
    <scope>NUCLEOTIDE SEQUENCE</scope>
    <source>
        <strain evidence="2">CBS 232.78</strain>
    </source>
</reference>
<dbReference type="SUPFAM" id="SSF53335">
    <property type="entry name" value="S-adenosyl-L-methionine-dependent methyltransferases"/>
    <property type="match status" value="1"/>
</dbReference>
<evidence type="ECO:0000313" key="3">
    <source>
        <dbReference type="Proteomes" id="UP001285441"/>
    </source>
</evidence>
<comment type="caution">
    <text evidence="2">The sequence shown here is derived from an EMBL/GenBank/DDBJ whole genome shotgun (WGS) entry which is preliminary data.</text>
</comment>
<organism evidence="2 3">
    <name type="scientific">Podospora didyma</name>
    <dbReference type="NCBI Taxonomy" id="330526"/>
    <lineage>
        <taxon>Eukaryota</taxon>
        <taxon>Fungi</taxon>
        <taxon>Dikarya</taxon>
        <taxon>Ascomycota</taxon>
        <taxon>Pezizomycotina</taxon>
        <taxon>Sordariomycetes</taxon>
        <taxon>Sordariomycetidae</taxon>
        <taxon>Sordariales</taxon>
        <taxon>Podosporaceae</taxon>
        <taxon>Podospora</taxon>
    </lineage>
</organism>
<dbReference type="InterPro" id="IPR013217">
    <property type="entry name" value="Methyltransf_12"/>
</dbReference>
<dbReference type="InterPro" id="IPR029063">
    <property type="entry name" value="SAM-dependent_MTases_sf"/>
</dbReference>
<evidence type="ECO:0000313" key="2">
    <source>
        <dbReference type="EMBL" id="KAK3390628.1"/>
    </source>
</evidence>
<name>A0AAE0NZL8_9PEZI</name>